<keyword evidence="3" id="KW-1185">Reference proteome</keyword>
<dbReference type="Proteomes" id="UP001225761">
    <property type="component" value="Unassembled WGS sequence"/>
</dbReference>
<protein>
    <submittedName>
        <fullName evidence="2">Uncharacterized protein</fullName>
    </submittedName>
</protein>
<sequence>MKHSKSKTHSATSNPFKNAVESTPEINKGYQVGLKALGNYSNKVQLGDTSKCNGSVDIDACTQAIYPQDNRWDYVFGYNDKAYFVEVHGAYTGEVSVVLKKLEWLKDWLIHKAPELNKLKAKEQVFVWVQSNGNHILKNSPQNRRLAQNGLTPVASLIVK</sequence>
<evidence type="ECO:0000313" key="2">
    <source>
        <dbReference type="EMBL" id="MDI9876431.1"/>
    </source>
</evidence>
<comment type="caution">
    <text evidence="2">The sequence shown here is derived from an EMBL/GenBank/DDBJ whole genome shotgun (WGS) entry which is preliminary data.</text>
</comment>
<dbReference type="RefSeq" id="WP_283382741.1">
    <property type="nucleotide sequence ID" value="NZ_JASHIE010000013.1"/>
</dbReference>
<accession>A0ABT6Z769</accession>
<gene>
    <name evidence="2" type="ORF">QM481_17965</name>
</gene>
<name>A0ABT6Z769_9BACT</name>
<organism evidence="2 3">
    <name type="scientific">Flectobacillus rivi</name>
    <dbReference type="NCBI Taxonomy" id="2984209"/>
    <lineage>
        <taxon>Bacteria</taxon>
        <taxon>Pseudomonadati</taxon>
        <taxon>Bacteroidota</taxon>
        <taxon>Cytophagia</taxon>
        <taxon>Cytophagales</taxon>
        <taxon>Flectobacillaceae</taxon>
        <taxon>Flectobacillus</taxon>
    </lineage>
</organism>
<evidence type="ECO:0000256" key="1">
    <source>
        <dbReference type="SAM" id="MobiDB-lite"/>
    </source>
</evidence>
<dbReference type="EMBL" id="JASHIE010000013">
    <property type="protein sequence ID" value="MDI9876431.1"/>
    <property type="molecule type" value="Genomic_DNA"/>
</dbReference>
<feature type="region of interest" description="Disordered" evidence="1">
    <location>
        <begin position="1"/>
        <end position="20"/>
    </location>
</feature>
<reference evidence="2 3" key="1">
    <citation type="submission" date="2023-05" db="EMBL/GenBank/DDBJ databases">
        <title>Novel species of genus Flectobacillus isolated from stream in China.</title>
        <authorList>
            <person name="Lu H."/>
        </authorList>
    </citation>
    <scope>NUCLEOTIDE SEQUENCE [LARGE SCALE GENOMIC DNA]</scope>
    <source>
        <strain evidence="2 3">LFS242W</strain>
    </source>
</reference>
<evidence type="ECO:0000313" key="3">
    <source>
        <dbReference type="Proteomes" id="UP001225761"/>
    </source>
</evidence>
<proteinExistence type="predicted"/>